<sequence>MLEVHQFPCLSDNYGYLLHDPASQETVCIDTPDADEYLRQAGRKGWQITQIWNTHWHPDHAGGNAAIKAATGCRITAPTGDAGKIEAVDRTVGQGDVVSIGDRQALVIDVGGHTDGHVAYHLRGSSIAFVGDALFALGCGRMFEGNPEQFWASLERLKALPGETMIYCAHEYTASNARFALHADPDNADLQAYAEEIARLRDKGLPTVPTKLERELRTNPFLRADAPDIQQRWGHPGDAVATFAALRAAKDTF</sequence>
<comment type="similarity">
    <text evidence="3 7">Belongs to the metallo-beta-lactamase superfamily. Glyoxalase II family.</text>
</comment>
<dbReference type="OrthoDB" id="9802248at2"/>
<dbReference type="Pfam" id="PF16123">
    <property type="entry name" value="HAGH_C"/>
    <property type="match status" value="1"/>
</dbReference>
<accession>A0A2K2G5V3</accession>
<feature type="domain" description="Metallo-beta-lactamase" evidence="8">
    <location>
        <begin position="12"/>
        <end position="170"/>
    </location>
</feature>
<dbReference type="InterPro" id="IPR036866">
    <property type="entry name" value="RibonucZ/Hydroxyglut_hydro"/>
</dbReference>
<dbReference type="NCBIfam" id="TIGR03413">
    <property type="entry name" value="GSH_gloB"/>
    <property type="match status" value="1"/>
</dbReference>
<feature type="binding site" evidence="7">
    <location>
        <position position="57"/>
    </location>
    <ligand>
        <name>Zn(2+)</name>
        <dbReference type="ChEBI" id="CHEBI:29105"/>
        <label>1</label>
    </ligand>
</feature>
<reference evidence="9 10" key="1">
    <citation type="submission" date="2016-05" db="EMBL/GenBank/DDBJ databases">
        <title>Complete genome sequence of Novosphingobium guangzhouense SA925(T).</title>
        <authorList>
            <person name="Sha S."/>
        </authorList>
    </citation>
    <scope>NUCLEOTIDE SEQUENCE [LARGE SCALE GENOMIC DNA]</scope>
    <source>
        <strain evidence="9 10">SA925</strain>
    </source>
</reference>
<dbReference type="InterPro" id="IPR001279">
    <property type="entry name" value="Metallo-B-lactamas"/>
</dbReference>
<evidence type="ECO:0000256" key="2">
    <source>
        <dbReference type="ARBA" id="ARBA00004963"/>
    </source>
</evidence>
<evidence type="ECO:0000256" key="3">
    <source>
        <dbReference type="ARBA" id="ARBA00006759"/>
    </source>
</evidence>
<dbReference type="Pfam" id="PF00753">
    <property type="entry name" value="Lactamase_B"/>
    <property type="match status" value="1"/>
</dbReference>
<dbReference type="GO" id="GO:0004416">
    <property type="term" value="F:hydroxyacylglutathione hydrolase activity"/>
    <property type="evidence" value="ECO:0007669"/>
    <property type="project" value="UniProtKB-UniRule"/>
</dbReference>
<evidence type="ECO:0000256" key="1">
    <source>
        <dbReference type="ARBA" id="ARBA00001623"/>
    </source>
</evidence>
<protein>
    <recommendedName>
        <fullName evidence="7">Hydroxyacylglutathione hydrolase</fullName>
        <ecNumber evidence="7">3.1.2.6</ecNumber>
    </recommendedName>
    <alternativeName>
        <fullName evidence="7">Glyoxalase II</fullName>
        <shortName evidence="7">Glx II</shortName>
    </alternativeName>
</protein>
<dbReference type="CDD" id="cd07723">
    <property type="entry name" value="hydroxyacylglutathione_hydrolase_MBL-fold"/>
    <property type="match status" value="1"/>
</dbReference>
<evidence type="ECO:0000259" key="8">
    <source>
        <dbReference type="SMART" id="SM00849"/>
    </source>
</evidence>
<dbReference type="EC" id="3.1.2.6" evidence="7"/>
<evidence type="ECO:0000313" key="9">
    <source>
        <dbReference type="EMBL" id="PNU06411.1"/>
    </source>
</evidence>
<dbReference type="GO" id="GO:0019243">
    <property type="term" value="P:methylglyoxal catabolic process to D-lactate via S-lactoyl-glutathione"/>
    <property type="evidence" value="ECO:0007669"/>
    <property type="project" value="UniProtKB-UniRule"/>
</dbReference>
<dbReference type="AlphaFoldDB" id="A0A2K2G5V3"/>
<dbReference type="RefSeq" id="WP_103094348.1">
    <property type="nucleotide sequence ID" value="NZ_LYMM01000002.1"/>
</dbReference>
<evidence type="ECO:0000256" key="7">
    <source>
        <dbReference type="HAMAP-Rule" id="MF_01374"/>
    </source>
</evidence>
<dbReference type="PANTHER" id="PTHR43705">
    <property type="entry name" value="HYDROXYACYLGLUTATHIONE HYDROLASE"/>
    <property type="match status" value="1"/>
</dbReference>
<comment type="catalytic activity">
    <reaction evidence="1 7">
        <text>an S-(2-hydroxyacyl)glutathione + H2O = a 2-hydroxy carboxylate + glutathione + H(+)</text>
        <dbReference type="Rhea" id="RHEA:21864"/>
        <dbReference type="ChEBI" id="CHEBI:15377"/>
        <dbReference type="ChEBI" id="CHEBI:15378"/>
        <dbReference type="ChEBI" id="CHEBI:57925"/>
        <dbReference type="ChEBI" id="CHEBI:58896"/>
        <dbReference type="ChEBI" id="CHEBI:71261"/>
        <dbReference type="EC" id="3.1.2.6"/>
    </reaction>
</comment>
<dbReference type="HAMAP" id="MF_01374">
    <property type="entry name" value="Glyoxalase_2"/>
    <property type="match status" value="1"/>
</dbReference>
<feature type="binding site" evidence="7">
    <location>
        <position position="55"/>
    </location>
    <ligand>
        <name>Zn(2+)</name>
        <dbReference type="ChEBI" id="CHEBI:29105"/>
        <label>1</label>
    </ligand>
</feature>
<feature type="binding site" evidence="7">
    <location>
        <position position="59"/>
    </location>
    <ligand>
        <name>Zn(2+)</name>
        <dbReference type="ChEBI" id="CHEBI:29105"/>
        <label>2</label>
    </ligand>
</feature>
<organism evidence="9 10">
    <name type="scientific">Novosphingobium guangzhouense</name>
    <dbReference type="NCBI Taxonomy" id="1850347"/>
    <lineage>
        <taxon>Bacteria</taxon>
        <taxon>Pseudomonadati</taxon>
        <taxon>Pseudomonadota</taxon>
        <taxon>Alphaproteobacteria</taxon>
        <taxon>Sphingomonadales</taxon>
        <taxon>Sphingomonadaceae</taxon>
        <taxon>Novosphingobium</taxon>
    </lineage>
</organism>
<dbReference type="InterPro" id="IPR032282">
    <property type="entry name" value="HAGH_C"/>
</dbReference>
<keyword evidence="5 7" id="KW-0378">Hydrolase</keyword>
<keyword evidence="6 7" id="KW-0862">Zinc</keyword>
<proteinExistence type="inferred from homology"/>
<keyword evidence="4 7" id="KW-0479">Metal-binding</keyword>
<evidence type="ECO:0000256" key="5">
    <source>
        <dbReference type="ARBA" id="ARBA00022801"/>
    </source>
</evidence>
<evidence type="ECO:0000256" key="4">
    <source>
        <dbReference type="ARBA" id="ARBA00022723"/>
    </source>
</evidence>
<dbReference type="GO" id="GO:0046872">
    <property type="term" value="F:metal ion binding"/>
    <property type="evidence" value="ECO:0007669"/>
    <property type="project" value="UniProtKB-KW"/>
</dbReference>
<comment type="pathway">
    <text evidence="2 7">Secondary metabolite metabolism; methylglyoxal degradation; (R)-lactate from methylglyoxal: step 2/2.</text>
</comment>
<dbReference type="PANTHER" id="PTHR43705:SF1">
    <property type="entry name" value="HYDROXYACYLGLUTATHIONE HYDROLASE GLOB"/>
    <property type="match status" value="1"/>
</dbReference>
<dbReference type="SMART" id="SM00849">
    <property type="entry name" value="Lactamase_B"/>
    <property type="match status" value="1"/>
</dbReference>
<evidence type="ECO:0000313" key="10">
    <source>
        <dbReference type="Proteomes" id="UP000236327"/>
    </source>
</evidence>
<feature type="binding site" evidence="7">
    <location>
        <position position="60"/>
    </location>
    <ligand>
        <name>Zn(2+)</name>
        <dbReference type="ChEBI" id="CHEBI:29105"/>
        <label>2</label>
    </ligand>
</feature>
<dbReference type="SUPFAM" id="SSF56281">
    <property type="entry name" value="Metallo-hydrolase/oxidoreductase"/>
    <property type="match status" value="1"/>
</dbReference>
<comment type="function">
    <text evidence="7">Thiolesterase that catalyzes the hydrolysis of S-D-lactoyl-glutathione to form glutathione and D-lactic acid.</text>
</comment>
<dbReference type="EMBL" id="LYMM01000002">
    <property type="protein sequence ID" value="PNU06411.1"/>
    <property type="molecule type" value="Genomic_DNA"/>
</dbReference>
<dbReference type="InterPro" id="IPR035680">
    <property type="entry name" value="Clx_II_MBL"/>
</dbReference>
<dbReference type="InterPro" id="IPR017782">
    <property type="entry name" value="Hydroxyacylglutathione_Hdrlase"/>
</dbReference>
<feature type="binding site" evidence="7">
    <location>
        <position position="170"/>
    </location>
    <ligand>
        <name>Zn(2+)</name>
        <dbReference type="ChEBI" id="CHEBI:29105"/>
        <label>2</label>
    </ligand>
</feature>
<feature type="binding site" evidence="7">
    <location>
        <position position="113"/>
    </location>
    <ligand>
        <name>Zn(2+)</name>
        <dbReference type="ChEBI" id="CHEBI:29105"/>
        <label>1</label>
    </ligand>
</feature>
<comment type="subunit">
    <text evidence="7">Monomer.</text>
</comment>
<gene>
    <name evidence="7" type="primary">gloB</name>
    <name evidence="9" type="ORF">A8V01_02330</name>
</gene>
<comment type="caution">
    <text evidence="9">The sequence shown here is derived from an EMBL/GenBank/DDBJ whole genome shotgun (WGS) entry which is preliminary data.</text>
</comment>
<evidence type="ECO:0000256" key="6">
    <source>
        <dbReference type="ARBA" id="ARBA00022833"/>
    </source>
</evidence>
<dbReference type="PIRSF" id="PIRSF005457">
    <property type="entry name" value="Glx"/>
    <property type="match status" value="1"/>
</dbReference>
<dbReference type="UniPathway" id="UPA00619">
    <property type="reaction ID" value="UER00676"/>
</dbReference>
<dbReference type="Gene3D" id="3.60.15.10">
    <property type="entry name" value="Ribonuclease Z/Hydroxyacylglutathione hydrolase-like"/>
    <property type="match status" value="1"/>
</dbReference>
<feature type="binding site" evidence="7">
    <location>
        <position position="132"/>
    </location>
    <ligand>
        <name>Zn(2+)</name>
        <dbReference type="ChEBI" id="CHEBI:29105"/>
        <label>2</label>
    </ligand>
</feature>
<comment type="cofactor">
    <cofactor evidence="7">
        <name>Zn(2+)</name>
        <dbReference type="ChEBI" id="CHEBI:29105"/>
    </cofactor>
    <text evidence="7">Binds 2 Zn(2+) ions per subunit.</text>
</comment>
<dbReference type="InterPro" id="IPR050110">
    <property type="entry name" value="Glyoxalase_II_hydrolase"/>
</dbReference>
<dbReference type="Proteomes" id="UP000236327">
    <property type="component" value="Unassembled WGS sequence"/>
</dbReference>
<keyword evidence="10" id="KW-1185">Reference proteome</keyword>
<feature type="binding site" evidence="7">
    <location>
        <position position="132"/>
    </location>
    <ligand>
        <name>Zn(2+)</name>
        <dbReference type="ChEBI" id="CHEBI:29105"/>
        <label>1</label>
    </ligand>
</feature>
<name>A0A2K2G5V3_9SPHN</name>